<dbReference type="SUPFAM" id="SSF53756">
    <property type="entry name" value="UDP-Glycosyltransferase/glycogen phosphorylase"/>
    <property type="match status" value="1"/>
</dbReference>
<dbReference type="GO" id="GO:0005829">
    <property type="term" value="C:cytosol"/>
    <property type="evidence" value="ECO:0007669"/>
    <property type="project" value="TreeGrafter"/>
</dbReference>
<name>A0A4Y8KY46_9BACT</name>
<evidence type="ECO:0000256" key="2">
    <source>
        <dbReference type="ARBA" id="ARBA00022679"/>
    </source>
</evidence>
<sequence length="350" mass="40979">MQIKKVLVIRFRRVGDATLSSVICTSLRKSFPEAEIHYVLNESIAPLFKYHPDIDKLITFSNDDMSSLFKYIKKVYSIVKGQRYDIIIDTRSTLKTMFFSLFSPRTQFRIGRKKFYNPIIHNYRVNNKFDGIRDNTQLSLALLDPLNRDYSIEKTPLFKLYYTSEEYQQYREYMASKGIDFSKPIIVCAVTARLEYKVWDKDKMKAILERIISKYDAQLIFNFGDNKEKESSKHLQTLMNNDPHIFTDIEAKNLRELIALLANSNFFFGNEGGARHISQALDVPSFAIYPPDIPLDNWLPNKSERFQGIELKDIVHDIAIYETLSYNDKFALIDVDSVWNVTDKMLEKYL</sequence>
<dbReference type="GO" id="GO:0009244">
    <property type="term" value="P:lipopolysaccharide core region biosynthetic process"/>
    <property type="evidence" value="ECO:0007669"/>
    <property type="project" value="TreeGrafter"/>
</dbReference>
<organism evidence="3 4">
    <name type="scientific">Dysgonomonas capnocytophagoides</name>
    <dbReference type="NCBI Taxonomy" id="45254"/>
    <lineage>
        <taxon>Bacteria</taxon>
        <taxon>Pseudomonadati</taxon>
        <taxon>Bacteroidota</taxon>
        <taxon>Bacteroidia</taxon>
        <taxon>Bacteroidales</taxon>
        <taxon>Dysgonomonadaceae</taxon>
        <taxon>Dysgonomonas</taxon>
    </lineage>
</organism>
<dbReference type="Gene3D" id="3.40.50.2000">
    <property type="entry name" value="Glycogen Phosphorylase B"/>
    <property type="match status" value="2"/>
</dbReference>
<dbReference type="PANTHER" id="PTHR30160">
    <property type="entry name" value="TETRAACYLDISACCHARIDE 4'-KINASE-RELATED"/>
    <property type="match status" value="1"/>
</dbReference>
<evidence type="ECO:0000313" key="4">
    <source>
        <dbReference type="Proteomes" id="UP000297861"/>
    </source>
</evidence>
<dbReference type="Proteomes" id="UP000297861">
    <property type="component" value="Unassembled WGS sequence"/>
</dbReference>
<dbReference type="InterPro" id="IPR002201">
    <property type="entry name" value="Glyco_trans_9"/>
</dbReference>
<reference evidence="3 4" key="1">
    <citation type="submission" date="2019-03" db="EMBL/GenBank/DDBJ databases">
        <title>San Antonio Military Medical Center submission to MRSN (WRAIR), pending publication.</title>
        <authorList>
            <person name="Blyth D.M."/>
            <person name="Mccarthy S.L."/>
            <person name="Schall S.E."/>
            <person name="Stam J.A."/>
            <person name="Ong A.C."/>
            <person name="Mcgann P.T."/>
        </authorList>
    </citation>
    <scope>NUCLEOTIDE SEQUENCE [LARGE SCALE GENOMIC DNA]</scope>
    <source>
        <strain evidence="3 4">MRSN571793</strain>
    </source>
</reference>
<dbReference type="PANTHER" id="PTHR30160:SF7">
    <property type="entry name" value="ADP-HEPTOSE--LPS HEPTOSYLTRANSFERASE 2"/>
    <property type="match status" value="1"/>
</dbReference>
<dbReference type="AlphaFoldDB" id="A0A4Y8KY46"/>
<dbReference type="Pfam" id="PF01075">
    <property type="entry name" value="Glyco_transf_9"/>
    <property type="match status" value="1"/>
</dbReference>
<comment type="caution">
    <text evidence="3">The sequence shown here is derived from an EMBL/GenBank/DDBJ whole genome shotgun (WGS) entry which is preliminary data.</text>
</comment>
<dbReference type="RefSeq" id="WP_134437403.1">
    <property type="nucleotide sequence ID" value="NZ_SOML01000014.1"/>
</dbReference>
<dbReference type="InterPro" id="IPR051199">
    <property type="entry name" value="LPS_LOS_Heptosyltrfase"/>
</dbReference>
<evidence type="ECO:0000313" key="3">
    <source>
        <dbReference type="EMBL" id="TFD93135.1"/>
    </source>
</evidence>
<dbReference type="CDD" id="cd03789">
    <property type="entry name" value="GT9_LPS_heptosyltransferase"/>
    <property type="match status" value="1"/>
</dbReference>
<keyword evidence="1" id="KW-0328">Glycosyltransferase</keyword>
<keyword evidence="2 3" id="KW-0808">Transferase</keyword>
<accession>A0A4Y8KY46</accession>
<proteinExistence type="predicted"/>
<dbReference type="OrthoDB" id="9772349at2"/>
<dbReference type="GO" id="GO:0008713">
    <property type="term" value="F:ADP-heptose-lipopolysaccharide heptosyltransferase activity"/>
    <property type="evidence" value="ECO:0007669"/>
    <property type="project" value="TreeGrafter"/>
</dbReference>
<gene>
    <name evidence="3" type="ORF">E2605_17740</name>
</gene>
<protein>
    <submittedName>
        <fullName evidence="3">Lipopolysaccharide heptosyltransferase family protein</fullName>
    </submittedName>
</protein>
<evidence type="ECO:0000256" key="1">
    <source>
        <dbReference type="ARBA" id="ARBA00022676"/>
    </source>
</evidence>
<dbReference type="EMBL" id="SOML01000014">
    <property type="protein sequence ID" value="TFD93135.1"/>
    <property type="molecule type" value="Genomic_DNA"/>
</dbReference>
<keyword evidence="4" id="KW-1185">Reference proteome</keyword>